<name>A0AA35XX96_METCP</name>
<accession>A0AA35XX96</accession>
<dbReference type="Proteomes" id="UP001158598">
    <property type="component" value="Chromosome"/>
</dbReference>
<reference evidence="1" key="1">
    <citation type="submission" date="2023-03" db="EMBL/GenBank/DDBJ databases">
        <authorList>
            <person name="Pearce D."/>
        </authorList>
    </citation>
    <scope>NUCLEOTIDE SEQUENCE</scope>
    <source>
        <strain evidence="1">Mc</strain>
    </source>
</reference>
<proteinExistence type="predicted"/>
<dbReference type="EMBL" id="OX458332">
    <property type="protein sequence ID" value="CAI8738839.1"/>
    <property type="molecule type" value="Genomic_DNA"/>
</dbReference>
<evidence type="ECO:0000313" key="1">
    <source>
        <dbReference type="EMBL" id="CAI8738839.1"/>
    </source>
</evidence>
<sequence length="38" mass="4217">MATAALYPGMSAKFAIWLCYSNTEFGNVTLSPQHQNPR</sequence>
<gene>
    <name evidence="1" type="ORF">MCNOR_0422</name>
</gene>
<protein>
    <submittedName>
        <fullName evidence="1">Uncharacterized protein</fullName>
    </submittedName>
</protein>
<dbReference type="AlphaFoldDB" id="A0AA35XX96"/>
<organism evidence="1 2">
    <name type="scientific">Methylococcus capsulatus</name>
    <dbReference type="NCBI Taxonomy" id="414"/>
    <lineage>
        <taxon>Bacteria</taxon>
        <taxon>Pseudomonadati</taxon>
        <taxon>Pseudomonadota</taxon>
        <taxon>Gammaproteobacteria</taxon>
        <taxon>Methylococcales</taxon>
        <taxon>Methylococcaceae</taxon>
        <taxon>Methylococcus</taxon>
    </lineage>
</organism>
<evidence type="ECO:0000313" key="2">
    <source>
        <dbReference type="Proteomes" id="UP001158598"/>
    </source>
</evidence>